<accession>A0ACC1B0F0</accession>
<reference evidence="2" key="1">
    <citation type="journal article" date="2023" name="G3 (Bethesda)">
        <title>Genome assembly and association tests identify interacting loci associated with vigor, precocity, and sex in interspecific pistachio rootstocks.</title>
        <authorList>
            <person name="Palmer W."/>
            <person name="Jacygrad E."/>
            <person name="Sagayaradj S."/>
            <person name="Cavanaugh K."/>
            <person name="Han R."/>
            <person name="Bertier L."/>
            <person name="Beede B."/>
            <person name="Kafkas S."/>
            <person name="Golino D."/>
            <person name="Preece J."/>
            <person name="Michelmore R."/>
        </authorList>
    </citation>
    <scope>NUCLEOTIDE SEQUENCE [LARGE SCALE GENOMIC DNA]</scope>
</reference>
<dbReference type="Proteomes" id="UP001164250">
    <property type="component" value="Chromosome 7"/>
</dbReference>
<name>A0ACC1B0F0_9ROSI</name>
<proteinExistence type="predicted"/>
<protein>
    <submittedName>
        <fullName evidence="1">Uncharacterized protein</fullName>
    </submittedName>
</protein>
<sequence>MTGCFDDCRQWNQVAETLSDGCVLLFYFDTDVVEIQYCCWENNVLKLSIVAGRIM</sequence>
<dbReference type="EMBL" id="CM047903">
    <property type="protein sequence ID" value="KAJ0092426.1"/>
    <property type="molecule type" value="Genomic_DNA"/>
</dbReference>
<comment type="caution">
    <text evidence="1">The sequence shown here is derived from an EMBL/GenBank/DDBJ whole genome shotgun (WGS) entry which is preliminary data.</text>
</comment>
<evidence type="ECO:0000313" key="1">
    <source>
        <dbReference type="EMBL" id="KAJ0092426.1"/>
    </source>
</evidence>
<keyword evidence="2" id="KW-1185">Reference proteome</keyword>
<organism evidence="1 2">
    <name type="scientific">Pistacia atlantica</name>
    <dbReference type="NCBI Taxonomy" id="434234"/>
    <lineage>
        <taxon>Eukaryota</taxon>
        <taxon>Viridiplantae</taxon>
        <taxon>Streptophyta</taxon>
        <taxon>Embryophyta</taxon>
        <taxon>Tracheophyta</taxon>
        <taxon>Spermatophyta</taxon>
        <taxon>Magnoliopsida</taxon>
        <taxon>eudicotyledons</taxon>
        <taxon>Gunneridae</taxon>
        <taxon>Pentapetalae</taxon>
        <taxon>rosids</taxon>
        <taxon>malvids</taxon>
        <taxon>Sapindales</taxon>
        <taxon>Anacardiaceae</taxon>
        <taxon>Pistacia</taxon>
    </lineage>
</organism>
<evidence type="ECO:0000313" key="2">
    <source>
        <dbReference type="Proteomes" id="UP001164250"/>
    </source>
</evidence>
<gene>
    <name evidence="1" type="ORF">Patl1_27086</name>
</gene>